<reference evidence="2 3" key="1">
    <citation type="journal article" date="2010" name="Stand. Genomic Sci.">
        <title>Complete genome sequence of Methanoplanus petrolearius type strain (SEBR 4847).</title>
        <authorList>
            <person name="Brambilla E."/>
            <person name="Djao O.D."/>
            <person name="Daligault H."/>
            <person name="Lapidus A."/>
            <person name="Lucas S."/>
            <person name="Hammon N."/>
            <person name="Nolan M."/>
            <person name="Tice H."/>
            <person name="Cheng J.F."/>
            <person name="Han C."/>
            <person name="Tapia R."/>
            <person name="Goodwin L."/>
            <person name="Pitluck S."/>
            <person name="Liolios K."/>
            <person name="Ivanova N."/>
            <person name="Mavromatis K."/>
            <person name="Mikhailova N."/>
            <person name="Pati A."/>
            <person name="Chen A."/>
            <person name="Palaniappan K."/>
            <person name="Land M."/>
            <person name="Hauser L."/>
            <person name="Chang Y.J."/>
            <person name="Jeffries C.D."/>
            <person name="Rohde M."/>
            <person name="Spring S."/>
            <person name="Sikorski J."/>
            <person name="Goker M."/>
            <person name="Woyke T."/>
            <person name="Bristow J."/>
            <person name="Eisen J.A."/>
            <person name="Markowitz V."/>
            <person name="Hugenholtz P."/>
            <person name="Kyrpides N.C."/>
            <person name="Klenk H.P."/>
        </authorList>
    </citation>
    <scope>NUCLEOTIDE SEQUENCE [LARGE SCALE GENOMIC DNA]</scope>
    <source>
        <strain evidence="3">DSM 11571 / OCM 486 / SEBR 4847</strain>
    </source>
</reference>
<dbReference type="PANTHER" id="PTHR35902:SF6">
    <property type="entry name" value="CONSERVED WITHIN P. AEROPHILUM"/>
    <property type="match status" value="1"/>
</dbReference>
<dbReference type="EMBL" id="CP002117">
    <property type="protein sequence ID" value="ADN35086.1"/>
    <property type="molecule type" value="Genomic_DNA"/>
</dbReference>
<keyword evidence="1" id="KW-1133">Transmembrane helix</keyword>
<name>E1RFT4_METP4</name>
<keyword evidence="1" id="KW-0472">Membrane</keyword>
<protein>
    <recommendedName>
        <fullName evidence="4">CARDB domain-containing protein</fullName>
    </recommendedName>
</protein>
<gene>
    <name evidence="2" type="ordered locus">Mpet_0312</name>
</gene>
<evidence type="ECO:0000313" key="3">
    <source>
        <dbReference type="Proteomes" id="UP000006565"/>
    </source>
</evidence>
<evidence type="ECO:0008006" key="4">
    <source>
        <dbReference type="Google" id="ProtNLM"/>
    </source>
</evidence>
<dbReference type="STRING" id="679926.Mpet_0312"/>
<evidence type="ECO:0000313" key="2">
    <source>
        <dbReference type="EMBL" id="ADN35086.1"/>
    </source>
</evidence>
<feature type="transmembrane region" description="Helical" evidence="1">
    <location>
        <begin position="361"/>
        <end position="384"/>
    </location>
</feature>
<dbReference type="Proteomes" id="UP000006565">
    <property type="component" value="Chromosome"/>
</dbReference>
<keyword evidence="3" id="KW-1185">Reference proteome</keyword>
<proteinExistence type="predicted"/>
<dbReference type="KEGG" id="mpi:Mpet_0312"/>
<accession>E1RFT4</accession>
<dbReference type="Gene3D" id="2.60.40.10">
    <property type="entry name" value="Immunoglobulins"/>
    <property type="match status" value="1"/>
</dbReference>
<dbReference type="RefSeq" id="WP_013328265.1">
    <property type="nucleotide sequence ID" value="NC_014507.1"/>
</dbReference>
<sequence precursor="true">MKSGIIILLILTAFLATAASAASTSTNDAASYIEITSYEVSPSVFMKGDTGTIQVTIKNTGTSSVEIQSADLFSKDLTLVNEESYSTVGTVGPGTSRDFTFTIKADASDGIYYPRFYINFAGGGSMSGLIPVKVESTPLEISIIDIPDEFGKDVKDPVTVLVGNPRENAVNGVVVKPESDTASFIQNSYFIGELQSDGSQQVEFEVIPLESGKIVFNVEYRNGINLHTTEQVLTYTIGEGKMDAEIVVNNVEVSSGSSYYTVTGDVTNAGLKNAKSVIVTSSDPAVPTDPNRLYVVGELEPDDFSSFEVTFTAENTKEIPLSIIYKDEDGNSYEEKVTVSLGASYSQSSGQSSQDSSGDGFPVGLVILVIIIAAGVGGAILYSWKKEGRL</sequence>
<dbReference type="HOGENOM" id="CLU_048387_0_0_2"/>
<evidence type="ECO:0000256" key="1">
    <source>
        <dbReference type="SAM" id="Phobius"/>
    </source>
</evidence>
<dbReference type="AlphaFoldDB" id="E1RFT4"/>
<dbReference type="eggNOG" id="arCOG04400">
    <property type="taxonomic scope" value="Archaea"/>
</dbReference>
<dbReference type="InterPro" id="IPR013783">
    <property type="entry name" value="Ig-like_fold"/>
</dbReference>
<dbReference type="PANTHER" id="PTHR35902">
    <property type="entry name" value="S-LAYER DOMAIN-LIKE PROTEIN-RELATED"/>
    <property type="match status" value="1"/>
</dbReference>
<dbReference type="OrthoDB" id="65070at2157"/>
<dbReference type="GeneID" id="9742755"/>
<keyword evidence="1" id="KW-0812">Transmembrane</keyword>
<organism evidence="2 3">
    <name type="scientific">Methanolacinia petrolearia (strain DSM 11571 / OCM 486 / SEBR 4847)</name>
    <name type="common">Methanoplanus petrolearius</name>
    <dbReference type="NCBI Taxonomy" id="679926"/>
    <lineage>
        <taxon>Archaea</taxon>
        <taxon>Methanobacteriati</taxon>
        <taxon>Methanobacteriota</taxon>
        <taxon>Stenosarchaea group</taxon>
        <taxon>Methanomicrobia</taxon>
        <taxon>Methanomicrobiales</taxon>
        <taxon>Methanomicrobiaceae</taxon>
        <taxon>Methanolacinia</taxon>
    </lineage>
</organism>